<evidence type="ECO:0000256" key="4">
    <source>
        <dbReference type="ARBA" id="ARBA00022801"/>
    </source>
</evidence>
<dbReference type="Proteomes" id="UP000023703">
    <property type="component" value="Chromosome"/>
</dbReference>
<gene>
    <name evidence="7" type="ORF">CGLY_06640</name>
</gene>
<evidence type="ECO:0000313" key="8">
    <source>
        <dbReference type="Proteomes" id="UP000023703"/>
    </source>
</evidence>
<keyword evidence="5" id="KW-0269">Exonuclease</keyword>
<organism evidence="7 8">
    <name type="scientific">Corynebacterium glyciniphilum AJ 3170</name>
    <dbReference type="NCBI Taxonomy" id="1404245"/>
    <lineage>
        <taxon>Bacteria</taxon>
        <taxon>Bacillati</taxon>
        <taxon>Actinomycetota</taxon>
        <taxon>Actinomycetes</taxon>
        <taxon>Mycobacteriales</taxon>
        <taxon>Corynebacteriaceae</taxon>
        <taxon>Corynebacterium</taxon>
    </lineage>
</organism>
<comment type="similarity">
    <text evidence="1">Belongs to the SbcD family.</text>
</comment>
<keyword evidence="3" id="KW-0540">Nuclease</keyword>
<evidence type="ECO:0000256" key="1">
    <source>
        <dbReference type="ARBA" id="ARBA00010555"/>
    </source>
</evidence>
<name>X5DKZ6_9CORY</name>
<dbReference type="InterPro" id="IPR041796">
    <property type="entry name" value="Mre11_N"/>
</dbReference>
<dbReference type="InterPro" id="IPR029052">
    <property type="entry name" value="Metallo-depent_PP-like"/>
</dbReference>
<dbReference type="CDD" id="cd00840">
    <property type="entry name" value="MPP_Mre11_N"/>
    <property type="match status" value="1"/>
</dbReference>
<keyword evidence="8" id="KW-1185">Reference proteome</keyword>
<evidence type="ECO:0000259" key="6">
    <source>
        <dbReference type="Pfam" id="PF00149"/>
    </source>
</evidence>
<protein>
    <recommendedName>
        <fullName evidence="2">Nuclease SbcCD subunit D</fullName>
    </recommendedName>
</protein>
<dbReference type="KEGG" id="cgy:CGLY_06640"/>
<evidence type="ECO:0000256" key="2">
    <source>
        <dbReference type="ARBA" id="ARBA00013365"/>
    </source>
</evidence>
<dbReference type="STRING" id="1404245.CGLY_06640"/>
<dbReference type="SUPFAM" id="SSF56300">
    <property type="entry name" value="Metallo-dependent phosphatases"/>
    <property type="match status" value="1"/>
</dbReference>
<evidence type="ECO:0000313" key="7">
    <source>
        <dbReference type="EMBL" id="AHW63773.1"/>
    </source>
</evidence>
<keyword evidence="4" id="KW-0378">Hydrolase</keyword>
<evidence type="ECO:0000256" key="5">
    <source>
        <dbReference type="ARBA" id="ARBA00022839"/>
    </source>
</evidence>
<dbReference type="eggNOG" id="COG0420">
    <property type="taxonomic scope" value="Bacteria"/>
</dbReference>
<feature type="domain" description="Calcineurin-like phosphoesterase" evidence="6">
    <location>
        <begin position="8"/>
        <end position="222"/>
    </location>
</feature>
<evidence type="ECO:0000256" key="3">
    <source>
        <dbReference type="ARBA" id="ARBA00022722"/>
    </source>
</evidence>
<dbReference type="InterPro" id="IPR050535">
    <property type="entry name" value="DNA_Repair-Maintenance_Comp"/>
</dbReference>
<dbReference type="PANTHER" id="PTHR30337:SF0">
    <property type="entry name" value="NUCLEASE SBCCD SUBUNIT D"/>
    <property type="match status" value="1"/>
</dbReference>
<proteinExistence type="inferred from homology"/>
<dbReference type="AlphaFoldDB" id="X5DKZ6"/>
<dbReference type="InterPro" id="IPR014577">
    <property type="entry name" value="UCP033093_metalloPase"/>
</dbReference>
<dbReference type="InterPro" id="IPR004843">
    <property type="entry name" value="Calcineurin-like_PHP"/>
</dbReference>
<reference evidence="7 8" key="1">
    <citation type="journal article" date="2015" name="Int. J. Syst. Evol. Microbiol.">
        <title>Revisiting Corynebacterium glyciniphilum (ex Kubota et al., 1972) sp. nov., nom. rev., isolated from putrefied banana.</title>
        <authorList>
            <person name="Al-Dilaimi A."/>
            <person name="Bednarz H."/>
            <person name="Lomker A."/>
            <person name="Niehaus K."/>
            <person name="Kalinowski J."/>
            <person name="Ruckert C."/>
        </authorList>
    </citation>
    <scope>NUCLEOTIDE SEQUENCE [LARGE SCALE GENOMIC DNA]</scope>
    <source>
        <strain evidence="7">AJ 3170</strain>
    </source>
</reference>
<dbReference type="Gene3D" id="3.60.21.10">
    <property type="match status" value="1"/>
</dbReference>
<sequence length="410" mass="44377">MTPGPGVFRFLHTSDWQLGMDRWFLGEEAGPRYREARLAAVERLLDVAKARQCAAVVVAGDVFDDNLVDPVTWRRTVDILRRSPVPVFLLPGNHDPYDAASVYRSRDFDELTPAVQVLNDSRPRTVPGTTDSSPTAEIIGAPLLSKYMSTDPVASVLARAAETGGPDHTERAEDRTVKILVGHGATESRSSGEDPAVIDVDAAARACRDGVIDMLVLGDTHSVTSLHPDGTVWYSGSPEVTDFREEGGGGEARSGYALVVDVLPASGKDAGRTSQVSVEEVKTGRWSFLALAAQINTREDVAEWINRLEDIRDKRTTVVKYTLTGSVDLATAAVLDEELDRIAPAFAALYPRRRLMDLHVVPGDEELADADWPGVVGVAARGLADRASHDDAAARDALRLLYRLSAQKGN</sequence>
<dbReference type="Pfam" id="PF00149">
    <property type="entry name" value="Metallophos"/>
    <property type="match status" value="1"/>
</dbReference>
<dbReference type="EMBL" id="CP006842">
    <property type="protein sequence ID" value="AHW63773.1"/>
    <property type="molecule type" value="Genomic_DNA"/>
</dbReference>
<dbReference type="PANTHER" id="PTHR30337">
    <property type="entry name" value="COMPONENT OF ATP-DEPENDENT DSDNA EXONUCLEASE"/>
    <property type="match status" value="1"/>
</dbReference>
<accession>X5DKZ6</accession>
<dbReference type="PIRSF" id="PIRSF033093">
    <property type="entry name" value="UCP_ML1119"/>
    <property type="match status" value="1"/>
</dbReference>
<dbReference type="GO" id="GO:0004527">
    <property type="term" value="F:exonuclease activity"/>
    <property type="evidence" value="ECO:0007669"/>
    <property type="project" value="UniProtKB-KW"/>
</dbReference>
<dbReference type="HOGENOM" id="CLU_026621_1_0_11"/>